<dbReference type="GO" id="GO:0061630">
    <property type="term" value="F:ubiquitin protein ligase activity"/>
    <property type="evidence" value="ECO:0007669"/>
    <property type="project" value="UniProtKB-UniRule"/>
</dbReference>
<dbReference type="GO" id="GO:0071596">
    <property type="term" value="P:ubiquitin-dependent protein catabolic process via the N-end rule pathway"/>
    <property type="evidence" value="ECO:0007669"/>
    <property type="project" value="UniProtKB-UniRule"/>
</dbReference>
<evidence type="ECO:0000256" key="1">
    <source>
        <dbReference type="RuleBase" id="RU366018"/>
    </source>
</evidence>
<dbReference type="UniPathway" id="UPA00143"/>
<keyword evidence="1" id="KW-0863">Zinc-finger</keyword>
<gene>
    <name evidence="3" type="ORF">DME_LOCUS9558</name>
</gene>
<dbReference type="STRING" id="318479.A0A0N4UG48"/>
<dbReference type="GO" id="GO:0005737">
    <property type="term" value="C:cytoplasm"/>
    <property type="evidence" value="ECO:0007669"/>
    <property type="project" value="TreeGrafter"/>
</dbReference>
<comment type="pathway">
    <text evidence="1">Protein modification; protein ubiquitination.</text>
</comment>
<protein>
    <recommendedName>
        <fullName evidence="1">E3 ubiquitin-protein ligase</fullName>
        <ecNumber evidence="1">2.3.2.27</ecNumber>
    </recommendedName>
</protein>
<comment type="function">
    <text evidence="1">Ubiquitin ligase protein which is a component of the N-end rule pathway. Recognizes and binds to proteins bearing specific N-terminal residues that are destabilizing according to the N-end rule, leading to their ubiquitination and subsequent degradation.</text>
</comment>
<keyword evidence="1" id="KW-0862">Zinc</keyword>
<dbReference type="AlphaFoldDB" id="A0A0N4UG48"/>
<keyword evidence="1" id="KW-0479">Metal-binding</keyword>
<dbReference type="WBParaSite" id="DME_0000644701-mRNA-1">
    <property type="protein sequence ID" value="DME_0000644701-mRNA-1"/>
    <property type="gene ID" value="DME_0000644701"/>
</dbReference>
<evidence type="ECO:0000313" key="3">
    <source>
        <dbReference type="EMBL" id="VDN59585.1"/>
    </source>
</evidence>
<proteinExistence type="inferred from homology"/>
<reference evidence="6" key="1">
    <citation type="submission" date="2017-02" db="UniProtKB">
        <authorList>
            <consortium name="WormBaseParasite"/>
        </authorList>
    </citation>
    <scope>IDENTIFICATION</scope>
</reference>
<accession>A0A0N4UG48</accession>
<dbReference type="EMBL" id="UYYG01001185">
    <property type="protein sequence ID" value="VDN59585.1"/>
    <property type="molecule type" value="Genomic_DNA"/>
</dbReference>
<feature type="domain" description="E3 ubiquitin-protein ligase UBR-like C-terminal" evidence="2">
    <location>
        <begin position="93"/>
        <end position="411"/>
    </location>
</feature>
<reference evidence="3 5" key="2">
    <citation type="submission" date="2018-11" db="EMBL/GenBank/DDBJ databases">
        <authorList>
            <consortium name="Pathogen Informatics"/>
        </authorList>
    </citation>
    <scope>NUCLEOTIDE SEQUENCE [LARGE SCALE GENOMIC DNA]</scope>
</reference>
<dbReference type="GO" id="GO:0000151">
    <property type="term" value="C:ubiquitin ligase complex"/>
    <property type="evidence" value="ECO:0007669"/>
    <property type="project" value="TreeGrafter"/>
</dbReference>
<dbReference type="GO" id="GO:0016567">
    <property type="term" value="P:protein ubiquitination"/>
    <property type="evidence" value="ECO:0007669"/>
    <property type="project" value="UniProtKB-UniRule"/>
</dbReference>
<name>A0A0N4UG48_DRAME</name>
<dbReference type="InterPro" id="IPR044046">
    <property type="entry name" value="E3_ligase_UBR-like_C"/>
</dbReference>
<dbReference type="OrthoDB" id="26387at2759"/>
<organism evidence="4 6">
    <name type="scientific">Dracunculus medinensis</name>
    <name type="common">Guinea worm</name>
    <dbReference type="NCBI Taxonomy" id="318479"/>
    <lineage>
        <taxon>Eukaryota</taxon>
        <taxon>Metazoa</taxon>
        <taxon>Ecdysozoa</taxon>
        <taxon>Nematoda</taxon>
        <taxon>Chromadorea</taxon>
        <taxon>Rhabditida</taxon>
        <taxon>Spirurina</taxon>
        <taxon>Dracunculoidea</taxon>
        <taxon>Dracunculidae</taxon>
        <taxon>Dracunculus</taxon>
    </lineage>
</organism>
<dbReference type="EC" id="2.3.2.27" evidence="1"/>
<dbReference type="GO" id="GO:0008270">
    <property type="term" value="F:zinc ion binding"/>
    <property type="evidence" value="ECO:0007669"/>
    <property type="project" value="UniProtKB-UniRule"/>
</dbReference>
<evidence type="ECO:0000259" key="2">
    <source>
        <dbReference type="Pfam" id="PF18995"/>
    </source>
</evidence>
<dbReference type="InterPro" id="IPR039164">
    <property type="entry name" value="UBR1-like"/>
</dbReference>
<evidence type="ECO:0000313" key="5">
    <source>
        <dbReference type="Proteomes" id="UP000274756"/>
    </source>
</evidence>
<sequence>MQVQQIYSDGDATRSFNMSNISAIDMLSLAVSLFKISVKKTKPQNFSEKTKPQKSQAFFKGLDLQRKVNIELAMCSGWSWYKQSENGSGKFFVVPDGCLDEHYCVRLALIGFLFQVFASFDNAGELILSNSKQQQNDCDQRSRELISYLYSVIYPNRTIICIGLLFEALKSAVVEFLRPLALLYHSLTLVPPPEALKDPSIHEFEPLCRYMGFSPSLYDFLAGATVEKCFKQWSQNQKHIPFVKLTHQPIQVNSLIDLPHEFSVLINKAAGFRCPSSLQRDHGSAAPTLCLICGELLCSQSYCCQRTVLTEYQLPIYFLTTCFILGELLIVNQSTYGACNYHLLRCSGPSGGIYLRIRDCQVILLLASLRGAYLNAPYVDEYGETDFGFRRGLPLRLNLEHYAQLKKLWLNQSIVEKVVDLHEVEHRGDNFGWELIFRIFQWKNICSYAVYFRKFKLCRISAEIKGTLWDTGKEFQFRAMYFCTHSFPPEGINDYFSLFYLALYPLRLKFTFNIF</sequence>
<comment type="similarity">
    <text evidence="1">Belongs to the E3 ubiquitin-protein ligase UBR1-like family.</text>
</comment>
<dbReference type="Proteomes" id="UP000038040">
    <property type="component" value="Unplaced"/>
</dbReference>
<comment type="catalytic activity">
    <reaction evidence="1">
        <text>S-ubiquitinyl-[E2 ubiquitin-conjugating enzyme]-L-cysteine + [acceptor protein]-L-lysine = [E2 ubiquitin-conjugating enzyme]-L-cysteine + N(6)-ubiquitinyl-[acceptor protein]-L-lysine.</text>
        <dbReference type="EC" id="2.3.2.27"/>
    </reaction>
</comment>
<evidence type="ECO:0000313" key="4">
    <source>
        <dbReference type="Proteomes" id="UP000038040"/>
    </source>
</evidence>
<evidence type="ECO:0000313" key="6">
    <source>
        <dbReference type="WBParaSite" id="DME_0000644701-mRNA-1"/>
    </source>
</evidence>
<keyword evidence="1" id="KW-0808">Transferase</keyword>
<dbReference type="Proteomes" id="UP000274756">
    <property type="component" value="Unassembled WGS sequence"/>
</dbReference>
<dbReference type="Pfam" id="PF18995">
    <property type="entry name" value="PRT6_C"/>
    <property type="match status" value="1"/>
</dbReference>
<dbReference type="PANTHER" id="PTHR21497">
    <property type="entry name" value="UBIQUITIN LIGASE E3 ALPHA-RELATED"/>
    <property type="match status" value="1"/>
</dbReference>
<keyword evidence="1" id="KW-0833">Ubl conjugation pathway</keyword>
<dbReference type="PANTHER" id="PTHR21497:SF24">
    <property type="entry name" value="E3 UBIQUITIN-PROTEIN LIGASE UBR1"/>
    <property type="match status" value="1"/>
</dbReference>
<keyword evidence="5" id="KW-1185">Reference proteome</keyword>